<name>A0A314ZMZ2_PRUYE</name>
<keyword evidence="2" id="KW-1185">Reference proteome</keyword>
<sequence length="92" mass="9736">MSWLVLELLVTADKLPTHGIRPNLTPSSLLPMPGHALSNLCAKSLAFSIYNVFAATPNSVNAALSCIRLGTVQGNHHISDCHGLSCPTMAKV</sequence>
<dbReference type="AlphaFoldDB" id="A0A314ZMZ2"/>
<evidence type="ECO:0000313" key="2">
    <source>
        <dbReference type="Proteomes" id="UP000250321"/>
    </source>
</evidence>
<gene>
    <name evidence="1" type="ORF">Pyn_03261</name>
</gene>
<accession>A0A314ZMZ2</accession>
<dbReference type="Proteomes" id="UP000250321">
    <property type="component" value="Unassembled WGS sequence"/>
</dbReference>
<evidence type="ECO:0000313" key="1">
    <source>
        <dbReference type="EMBL" id="PQQ18598.1"/>
    </source>
</evidence>
<proteinExistence type="predicted"/>
<organism evidence="1 2">
    <name type="scientific">Prunus yedoensis var. nudiflora</name>
    <dbReference type="NCBI Taxonomy" id="2094558"/>
    <lineage>
        <taxon>Eukaryota</taxon>
        <taxon>Viridiplantae</taxon>
        <taxon>Streptophyta</taxon>
        <taxon>Embryophyta</taxon>
        <taxon>Tracheophyta</taxon>
        <taxon>Spermatophyta</taxon>
        <taxon>Magnoliopsida</taxon>
        <taxon>eudicotyledons</taxon>
        <taxon>Gunneridae</taxon>
        <taxon>Pentapetalae</taxon>
        <taxon>rosids</taxon>
        <taxon>fabids</taxon>
        <taxon>Rosales</taxon>
        <taxon>Rosaceae</taxon>
        <taxon>Amygdaloideae</taxon>
        <taxon>Amygdaleae</taxon>
        <taxon>Prunus</taxon>
    </lineage>
</organism>
<dbReference type="EMBL" id="PJQY01000104">
    <property type="protein sequence ID" value="PQQ18598.1"/>
    <property type="molecule type" value="Genomic_DNA"/>
</dbReference>
<comment type="caution">
    <text evidence="1">The sequence shown here is derived from an EMBL/GenBank/DDBJ whole genome shotgun (WGS) entry which is preliminary data.</text>
</comment>
<protein>
    <submittedName>
        <fullName evidence="1">Uncharacterized protein</fullName>
    </submittedName>
</protein>
<reference evidence="1 2" key="1">
    <citation type="submission" date="2018-02" db="EMBL/GenBank/DDBJ databases">
        <title>Draft genome of wild Prunus yedoensis var. nudiflora.</title>
        <authorList>
            <person name="Baek S."/>
            <person name="Kim J.-H."/>
            <person name="Choi K."/>
            <person name="Kim G.-B."/>
            <person name="Cho A."/>
            <person name="Jang H."/>
            <person name="Shin C.-H."/>
            <person name="Yu H.-J."/>
            <person name="Mun J.-H."/>
        </authorList>
    </citation>
    <scope>NUCLEOTIDE SEQUENCE [LARGE SCALE GENOMIC DNA]</scope>
    <source>
        <strain evidence="2">cv. Jeju island</strain>
        <tissue evidence="1">Leaf</tissue>
    </source>
</reference>